<dbReference type="PRINTS" id="PR01034">
    <property type="entry name" value="RIBOSOMALS12"/>
</dbReference>
<dbReference type="PANTHER" id="PTHR11652">
    <property type="entry name" value="30S RIBOSOMAL PROTEIN S12 FAMILY MEMBER"/>
    <property type="match status" value="1"/>
</dbReference>
<accession>A0A2G9FX08</accession>
<dbReference type="InterPro" id="IPR006032">
    <property type="entry name" value="Ribosomal_uS12"/>
</dbReference>
<dbReference type="InterPro" id="IPR005679">
    <property type="entry name" value="Ribosomal_uS12_bac"/>
</dbReference>
<sequence>MNSKELNEELVAVRVTYLSTFPLSPPKKPNSVLRKVAIVRLIFGFEITTYIPGIGHNSQEHSSVLVRGGRVKDLPSVRYHIIRGTLDAVRVKDRQQRRSSVL</sequence>
<dbReference type="AlphaFoldDB" id="A0A2G9FX08"/>
<dbReference type="OrthoDB" id="414309at2759"/>
<dbReference type="Pfam" id="PF00164">
    <property type="entry name" value="Ribosom_S12_S23"/>
    <property type="match status" value="1"/>
</dbReference>
<reference evidence="5" key="1">
    <citation type="journal article" date="2018" name="Gigascience">
        <title>Genome assembly of the Pink Ipe (Handroanthus impetiginosus, Bignoniaceae), a highly valued, ecologically keystone Neotropical timber forest tree.</title>
        <authorList>
            <person name="Silva-Junior O.B."/>
            <person name="Grattapaglia D."/>
            <person name="Novaes E."/>
            <person name="Collevatti R.G."/>
        </authorList>
    </citation>
    <scope>NUCLEOTIDE SEQUENCE [LARGE SCALE GENOMIC DNA]</scope>
    <source>
        <strain evidence="5">cv. UFG-1</strain>
    </source>
</reference>
<gene>
    <name evidence="4" type="ORF">CDL12_30107</name>
</gene>
<comment type="similarity">
    <text evidence="1">Belongs to the universal ribosomal protein uS12 family.</text>
</comment>
<keyword evidence="2" id="KW-0689">Ribosomal protein</keyword>
<dbReference type="EMBL" id="NKXS01009743">
    <property type="protein sequence ID" value="PIM97424.1"/>
    <property type="molecule type" value="Genomic_DNA"/>
</dbReference>
<keyword evidence="3" id="KW-0687">Ribonucleoprotein</keyword>
<evidence type="ECO:0008006" key="6">
    <source>
        <dbReference type="Google" id="ProtNLM"/>
    </source>
</evidence>
<proteinExistence type="inferred from homology"/>
<organism evidence="4 5">
    <name type="scientific">Handroanthus impetiginosus</name>
    <dbReference type="NCBI Taxonomy" id="429701"/>
    <lineage>
        <taxon>Eukaryota</taxon>
        <taxon>Viridiplantae</taxon>
        <taxon>Streptophyta</taxon>
        <taxon>Embryophyta</taxon>
        <taxon>Tracheophyta</taxon>
        <taxon>Spermatophyta</taxon>
        <taxon>Magnoliopsida</taxon>
        <taxon>eudicotyledons</taxon>
        <taxon>Gunneridae</taxon>
        <taxon>Pentapetalae</taxon>
        <taxon>asterids</taxon>
        <taxon>lamiids</taxon>
        <taxon>Lamiales</taxon>
        <taxon>Bignoniaceae</taxon>
        <taxon>Crescentiina</taxon>
        <taxon>Tabebuia alliance</taxon>
        <taxon>Handroanthus</taxon>
    </lineage>
</organism>
<evidence type="ECO:0000256" key="3">
    <source>
        <dbReference type="ARBA" id="ARBA00023274"/>
    </source>
</evidence>
<dbReference type="GO" id="GO:0003735">
    <property type="term" value="F:structural constituent of ribosome"/>
    <property type="evidence" value="ECO:0007669"/>
    <property type="project" value="InterPro"/>
</dbReference>
<dbReference type="STRING" id="429701.A0A2G9FX08"/>
<dbReference type="Proteomes" id="UP000231279">
    <property type="component" value="Unassembled WGS sequence"/>
</dbReference>
<dbReference type="NCBIfam" id="TIGR00981">
    <property type="entry name" value="rpsL_bact"/>
    <property type="match status" value="1"/>
</dbReference>
<dbReference type="SUPFAM" id="SSF50249">
    <property type="entry name" value="Nucleic acid-binding proteins"/>
    <property type="match status" value="1"/>
</dbReference>
<dbReference type="InterPro" id="IPR012340">
    <property type="entry name" value="NA-bd_OB-fold"/>
</dbReference>
<comment type="caution">
    <text evidence="4">The sequence shown here is derived from an EMBL/GenBank/DDBJ whole genome shotgun (WGS) entry which is preliminary data.</text>
</comment>
<keyword evidence="5" id="KW-1185">Reference proteome</keyword>
<evidence type="ECO:0000313" key="5">
    <source>
        <dbReference type="Proteomes" id="UP000231279"/>
    </source>
</evidence>
<evidence type="ECO:0000256" key="2">
    <source>
        <dbReference type="ARBA" id="ARBA00022980"/>
    </source>
</evidence>
<evidence type="ECO:0000256" key="1">
    <source>
        <dbReference type="ARBA" id="ARBA00005657"/>
    </source>
</evidence>
<dbReference type="GO" id="GO:0015935">
    <property type="term" value="C:small ribosomal subunit"/>
    <property type="evidence" value="ECO:0007669"/>
    <property type="project" value="InterPro"/>
</dbReference>
<name>A0A2G9FX08_9LAMI</name>
<dbReference type="Gene3D" id="2.40.50.140">
    <property type="entry name" value="Nucleic acid-binding proteins"/>
    <property type="match status" value="1"/>
</dbReference>
<dbReference type="GO" id="GO:0006412">
    <property type="term" value="P:translation"/>
    <property type="evidence" value="ECO:0007669"/>
    <property type="project" value="InterPro"/>
</dbReference>
<evidence type="ECO:0000313" key="4">
    <source>
        <dbReference type="EMBL" id="PIM97424.1"/>
    </source>
</evidence>
<protein>
    <recommendedName>
        <fullName evidence="6">Ribosomal protein S12</fullName>
    </recommendedName>
</protein>